<dbReference type="GO" id="GO:0003676">
    <property type="term" value="F:nucleic acid binding"/>
    <property type="evidence" value="ECO:0007669"/>
    <property type="project" value="InterPro"/>
</dbReference>
<dbReference type="PANTHER" id="PTHR35317">
    <property type="entry name" value="OS04G0629600 PROTEIN"/>
    <property type="match status" value="1"/>
</dbReference>
<dbReference type="OrthoDB" id="2013098at2759"/>
<dbReference type="SUPFAM" id="SSF57756">
    <property type="entry name" value="Retrovirus zinc finger-like domains"/>
    <property type="match status" value="2"/>
</dbReference>
<dbReference type="PANTHER" id="PTHR35317:SF35">
    <property type="entry name" value="DUF4219 DOMAIN-CONTAINING PROTEIN"/>
    <property type="match status" value="1"/>
</dbReference>
<dbReference type="PROSITE" id="PS50158">
    <property type="entry name" value="ZF_CCHC"/>
    <property type="match status" value="2"/>
</dbReference>
<dbReference type="SMART" id="SM00343">
    <property type="entry name" value="ZnF_C2HC"/>
    <property type="match status" value="2"/>
</dbReference>
<evidence type="ECO:0000313" key="4">
    <source>
        <dbReference type="Proteomes" id="UP000595140"/>
    </source>
</evidence>
<keyword evidence="1" id="KW-0479">Metal-binding</keyword>
<dbReference type="InterPro" id="IPR036875">
    <property type="entry name" value="Znf_CCHC_sf"/>
</dbReference>
<gene>
    <name evidence="3" type="ORF">CCAM_LOCUS25370</name>
</gene>
<proteinExistence type="predicted"/>
<sequence>MTSLMPKTSRRWKTMQRPSICYIVRLTPTTTERSPAAQDRYPIEVTYEGTDQVREAKIDFLTQECEMFRMKEESYSNKDLVRKILRSLTPEWRFKADSIYESIGVSNVTIDGLRGNLKTYESTILNPSLDEQKKKGIALKATKEPVEEVSSDDDNEFGIVIKKFHKFMKKEFERKRRKHDGPPKCYGCGEIGHIKPRCPKVKHGKDKPGFKKQRAYISWGGDSGDESTDQEEDEAANLCLMAHEYQSDDVQEEYTTFPIFVVSELGSFPMASNGSSMGASQPLIPIFKGEGYEYWSIQKKTLLKSQDLWDFVELGYADPDEANKLRENKKKDSKALAIIQQAVHDNVFSRIATATNSKQAWSTLQKEFKGDSKVIVVRLQSLRRDFETMIMKNGESVADFLSRAMTIVSQMRSCGEKITDQIIFEKQGDKSHIQCYNCSKYGHVKADCCTKEKQANYVQEEDENKLFMAVADAVEMPNDVWFVDSGCSNHMCFNKEMFKELDESYKFEVKLGNNNAIQIEGRGVVEVKNCHGILNHIHDVYFIPKLAYNLLSVGKLMSTGYMVFFEDNSCVIKEKKSGQIIAKVCMTANKMFPLLISSVDKYALVSGTQEPSKLWHQRYGHLNANGLKLLREKGLLKANIAVGISDMHVGMVCQNHGLAANAKN</sequence>
<accession>A0A484M5A7</accession>
<dbReference type="InterPro" id="IPR054722">
    <property type="entry name" value="PolX-like_BBD"/>
</dbReference>
<dbReference type="Pfam" id="PF22936">
    <property type="entry name" value="Pol_BBD"/>
    <property type="match status" value="1"/>
</dbReference>
<protein>
    <recommendedName>
        <fullName evidence="2">CCHC-type domain-containing protein</fullName>
    </recommendedName>
</protein>
<dbReference type="Proteomes" id="UP000595140">
    <property type="component" value="Unassembled WGS sequence"/>
</dbReference>
<feature type="domain" description="CCHC-type" evidence="2">
    <location>
        <begin position="184"/>
        <end position="200"/>
    </location>
</feature>
<dbReference type="InterPro" id="IPR001878">
    <property type="entry name" value="Znf_CCHC"/>
</dbReference>
<evidence type="ECO:0000313" key="3">
    <source>
        <dbReference type="EMBL" id="VFQ83594.1"/>
    </source>
</evidence>
<keyword evidence="1" id="KW-0862">Zinc</keyword>
<keyword evidence="1" id="KW-0863">Zinc-finger</keyword>
<evidence type="ECO:0000259" key="2">
    <source>
        <dbReference type="PROSITE" id="PS50158"/>
    </source>
</evidence>
<reference evidence="3 4" key="1">
    <citation type="submission" date="2018-04" db="EMBL/GenBank/DDBJ databases">
        <authorList>
            <person name="Vogel A."/>
        </authorList>
    </citation>
    <scope>NUCLEOTIDE SEQUENCE [LARGE SCALE GENOMIC DNA]</scope>
</reference>
<dbReference type="Pfam" id="PF14223">
    <property type="entry name" value="Retrotran_gag_2"/>
    <property type="match status" value="1"/>
</dbReference>
<organism evidence="3 4">
    <name type="scientific">Cuscuta campestris</name>
    <dbReference type="NCBI Taxonomy" id="132261"/>
    <lineage>
        <taxon>Eukaryota</taxon>
        <taxon>Viridiplantae</taxon>
        <taxon>Streptophyta</taxon>
        <taxon>Embryophyta</taxon>
        <taxon>Tracheophyta</taxon>
        <taxon>Spermatophyta</taxon>
        <taxon>Magnoliopsida</taxon>
        <taxon>eudicotyledons</taxon>
        <taxon>Gunneridae</taxon>
        <taxon>Pentapetalae</taxon>
        <taxon>asterids</taxon>
        <taxon>lamiids</taxon>
        <taxon>Solanales</taxon>
        <taxon>Convolvulaceae</taxon>
        <taxon>Cuscuteae</taxon>
        <taxon>Cuscuta</taxon>
        <taxon>Cuscuta subgen. Grammica</taxon>
        <taxon>Cuscuta sect. Cleistogrammica</taxon>
    </lineage>
</organism>
<dbReference type="AlphaFoldDB" id="A0A484M5A7"/>
<dbReference type="Pfam" id="PF00098">
    <property type="entry name" value="zf-CCHC"/>
    <property type="match status" value="2"/>
</dbReference>
<feature type="domain" description="CCHC-type" evidence="2">
    <location>
        <begin position="435"/>
        <end position="448"/>
    </location>
</feature>
<keyword evidence="4" id="KW-1185">Reference proteome</keyword>
<dbReference type="EMBL" id="OOIL02002583">
    <property type="protein sequence ID" value="VFQ83594.1"/>
    <property type="molecule type" value="Genomic_DNA"/>
</dbReference>
<evidence type="ECO:0000256" key="1">
    <source>
        <dbReference type="PROSITE-ProRule" id="PRU00047"/>
    </source>
</evidence>
<dbReference type="GO" id="GO:0008270">
    <property type="term" value="F:zinc ion binding"/>
    <property type="evidence" value="ECO:0007669"/>
    <property type="project" value="UniProtKB-KW"/>
</dbReference>
<name>A0A484M5A7_9ASTE</name>